<gene>
    <name evidence="2" type="ORF">BJY22_004815</name>
</gene>
<dbReference type="Proteomes" id="UP000555407">
    <property type="component" value="Unassembled WGS sequence"/>
</dbReference>
<protein>
    <submittedName>
        <fullName evidence="2">Pilus assembly protein Flp/PilA</fullName>
    </submittedName>
</protein>
<evidence type="ECO:0000256" key="1">
    <source>
        <dbReference type="SAM" id="Phobius"/>
    </source>
</evidence>
<comment type="caution">
    <text evidence="2">The sequence shown here is derived from an EMBL/GenBank/DDBJ whole genome shotgun (WGS) entry which is preliminary data.</text>
</comment>
<dbReference type="Pfam" id="PF04964">
    <property type="entry name" value="Flp_Fap"/>
    <property type="match status" value="1"/>
</dbReference>
<keyword evidence="1" id="KW-1133">Transmembrane helix</keyword>
<dbReference type="AlphaFoldDB" id="A0A7X5VDB9"/>
<keyword evidence="1" id="KW-0472">Membrane</keyword>
<keyword evidence="1" id="KW-0812">Transmembrane</keyword>
<keyword evidence="3" id="KW-1185">Reference proteome</keyword>
<organism evidence="2 3">
    <name type="scientific">Kribbella shirazensis</name>
    <dbReference type="NCBI Taxonomy" id="1105143"/>
    <lineage>
        <taxon>Bacteria</taxon>
        <taxon>Bacillati</taxon>
        <taxon>Actinomycetota</taxon>
        <taxon>Actinomycetes</taxon>
        <taxon>Propionibacteriales</taxon>
        <taxon>Kribbellaceae</taxon>
        <taxon>Kribbella</taxon>
    </lineage>
</organism>
<evidence type="ECO:0000313" key="2">
    <source>
        <dbReference type="EMBL" id="NIK59098.1"/>
    </source>
</evidence>
<name>A0A7X5VDB9_9ACTN</name>
<dbReference type="InterPro" id="IPR007047">
    <property type="entry name" value="Flp_Fap"/>
</dbReference>
<dbReference type="EMBL" id="JAASRO010000001">
    <property type="protein sequence ID" value="NIK59098.1"/>
    <property type="molecule type" value="Genomic_DNA"/>
</dbReference>
<accession>A0A7X5VDB9</accession>
<dbReference type="RefSeq" id="WP_167210363.1">
    <property type="nucleotide sequence ID" value="NZ_JAASRO010000001.1"/>
</dbReference>
<reference evidence="2 3" key="1">
    <citation type="submission" date="2020-03" db="EMBL/GenBank/DDBJ databases">
        <title>Sequencing the genomes of 1000 actinobacteria strains.</title>
        <authorList>
            <person name="Klenk H.-P."/>
        </authorList>
    </citation>
    <scope>NUCLEOTIDE SEQUENCE [LARGE SCALE GENOMIC DNA]</scope>
    <source>
        <strain evidence="2 3">DSM 45490</strain>
    </source>
</reference>
<sequence length="62" mass="6728">MSHQLLTHMQSAIEQTRRDDRGATMIEYGLLLGLVSVLAIPILLVLGPRIAAMYQAVVAALP</sequence>
<feature type="transmembrane region" description="Helical" evidence="1">
    <location>
        <begin position="28"/>
        <end position="46"/>
    </location>
</feature>
<evidence type="ECO:0000313" key="3">
    <source>
        <dbReference type="Proteomes" id="UP000555407"/>
    </source>
</evidence>
<proteinExistence type="predicted"/>